<dbReference type="GO" id="GO:0000209">
    <property type="term" value="P:protein polyubiquitination"/>
    <property type="evidence" value="ECO:0007669"/>
    <property type="project" value="TreeGrafter"/>
</dbReference>
<dbReference type="GO" id="GO:0030332">
    <property type="term" value="F:cyclin binding"/>
    <property type="evidence" value="ECO:0007669"/>
    <property type="project" value="TreeGrafter"/>
</dbReference>
<organism evidence="2 3">
    <name type="scientific">Polychaeton citri CBS 116435</name>
    <dbReference type="NCBI Taxonomy" id="1314669"/>
    <lineage>
        <taxon>Eukaryota</taxon>
        <taxon>Fungi</taxon>
        <taxon>Dikarya</taxon>
        <taxon>Ascomycota</taxon>
        <taxon>Pezizomycotina</taxon>
        <taxon>Dothideomycetes</taxon>
        <taxon>Dothideomycetidae</taxon>
        <taxon>Capnodiales</taxon>
        <taxon>Capnodiaceae</taxon>
        <taxon>Polychaeton</taxon>
    </lineage>
</organism>
<dbReference type="GO" id="GO:0005634">
    <property type="term" value="C:nucleus"/>
    <property type="evidence" value="ECO:0007669"/>
    <property type="project" value="TreeGrafter"/>
</dbReference>
<evidence type="ECO:0000313" key="2">
    <source>
        <dbReference type="EMBL" id="KAF2723114.1"/>
    </source>
</evidence>
<protein>
    <recommendedName>
        <fullName evidence="4">Ubiquitin-conjugating enzyme E2C-binding protein</fullName>
    </recommendedName>
</protein>
<dbReference type="GO" id="GO:0031624">
    <property type="term" value="F:ubiquitin conjugating enzyme binding"/>
    <property type="evidence" value="ECO:0007669"/>
    <property type="project" value="TreeGrafter"/>
</dbReference>
<dbReference type="Pfam" id="PF09814">
    <property type="entry name" value="HECT_2"/>
    <property type="match status" value="1"/>
</dbReference>
<feature type="region of interest" description="Disordered" evidence="1">
    <location>
        <begin position="245"/>
        <end position="271"/>
    </location>
</feature>
<proteinExistence type="predicted"/>
<comment type="caution">
    <text evidence="2">The sequence shown here is derived from an EMBL/GenBank/DDBJ whole genome shotgun (WGS) entry which is preliminary data.</text>
</comment>
<dbReference type="GO" id="GO:0000151">
    <property type="term" value="C:ubiquitin ligase complex"/>
    <property type="evidence" value="ECO:0007669"/>
    <property type="project" value="TreeGrafter"/>
</dbReference>
<accession>A0A9P4QB17</accession>
<dbReference type="GO" id="GO:0005829">
    <property type="term" value="C:cytosol"/>
    <property type="evidence" value="ECO:0007669"/>
    <property type="project" value="TreeGrafter"/>
</dbReference>
<evidence type="ECO:0008006" key="4">
    <source>
        <dbReference type="Google" id="ProtNLM"/>
    </source>
</evidence>
<sequence>MPIHLYVEHLLNIRSLSIQASLSTTTNEETNAELSADHRKLTLTHDGQSATVELPINVPGRGKVTLTLPAVPTKELSFRLSVEEKAESQGLLGGLQRSEANIVPWTATSLSEHTEVYCKACGSVIVARGSIVTWKNLPSEGWAEMMEFWHCHKPDEPHDHAQDFDSSTKGYAAQSRLSVEPSVGLVGALDFTFALSDCKNIEVGSTCLRFTCAVHYSHHIPRFPGTKEPALSDLQVKFRESVGIQSPQINEPSVENRRQPCGSEGGPCNPY</sequence>
<dbReference type="EMBL" id="MU003778">
    <property type="protein sequence ID" value="KAF2723114.1"/>
    <property type="molecule type" value="Genomic_DNA"/>
</dbReference>
<dbReference type="PANTHER" id="PTHR31531">
    <property type="entry name" value="E3 UBIQUITIN-PROTEIN LIGASE E3D FAMILY MEMBER"/>
    <property type="match status" value="1"/>
</dbReference>
<dbReference type="Proteomes" id="UP000799441">
    <property type="component" value="Unassembled WGS sequence"/>
</dbReference>
<name>A0A9P4QB17_9PEZI</name>
<evidence type="ECO:0000313" key="3">
    <source>
        <dbReference type="Proteomes" id="UP000799441"/>
    </source>
</evidence>
<dbReference type="AlphaFoldDB" id="A0A9P4QB17"/>
<gene>
    <name evidence="2" type="ORF">K431DRAFT_33349</name>
</gene>
<dbReference type="GO" id="GO:0061630">
    <property type="term" value="F:ubiquitin protein ligase activity"/>
    <property type="evidence" value="ECO:0007669"/>
    <property type="project" value="TreeGrafter"/>
</dbReference>
<dbReference type="GO" id="GO:0051865">
    <property type="term" value="P:protein autoubiquitination"/>
    <property type="evidence" value="ECO:0007669"/>
    <property type="project" value="TreeGrafter"/>
</dbReference>
<dbReference type="OrthoDB" id="386949at2759"/>
<evidence type="ECO:0000256" key="1">
    <source>
        <dbReference type="SAM" id="MobiDB-lite"/>
    </source>
</evidence>
<dbReference type="PANTHER" id="PTHR31531:SF2">
    <property type="entry name" value="E3 UBIQUITIN-PROTEIN LIGASE E3D"/>
    <property type="match status" value="1"/>
</dbReference>
<dbReference type="GO" id="GO:0043161">
    <property type="term" value="P:proteasome-mediated ubiquitin-dependent protein catabolic process"/>
    <property type="evidence" value="ECO:0007669"/>
    <property type="project" value="TreeGrafter"/>
</dbReference>
<dbReference type="InterPro" id="IPR019193">
    <property type="entry name" value="UBQ-conj_enz_E2-bd_prot"/>
</dbReference>
<reference evidence="2" key="1">
    <citation type="journal article" date="2020" name="Stud. Mycol.">
        <title>101 Dothideomycetes genomes: a test case for predicting lifestyles and emergence of pathogens.</title>
        <authorList>
            <person name="Haridas S."/>
            <person name="Albert R."/>
            <person name="Binder M."/>
            <person name="Bloem J."/>
            <person name="Labutti K."/>
            <person name="Salamov A."/>
            <person name="Andreopoulos B."/>
            <person name="Baker S."/>
            <person name="Barry K."/>
            <person name="Bills G."/>
            <person name="Bluhm B."/>
            <person name="Cannon C."/>
            <person name="Castanera R."/>
            <person name="Culley D."/>
            <person name="Daum C."/>
            <person name="Ezra D."/>
            <person name="Gonzalez J."/>
            <person name="Henrissat B."/>
            <person name="Kuo A."/>
            <person name="Liang C."/>
            <person name="Lipzen A."/>
            <person name="Lutzoni F."/>
            <person name="Magnuson J."/>
            <person name="Mondo S."/>
            <person name="Nolan M."/>
            <person name="Ohm R."/>
            <person name="Pangilinan J."/>
            <person name="Park H.-J."/>
            <person name="Ramirez L."/>
            <person name="Alfaro M."/>
            <person name="Sun H."/>
            <person name="Tritt A."/>
            <person name="Yoshinaga Y."/>
            <person name="Zwiers L.-H."/>
            <person name="Turgeon B."/>
            <person name="Goodwin S."/>
            <person name="Spatafora J."/>
            <person name="Crous P."/>
            <person name="Grigoriev I."/>
        </authorList>
    </citation>
    <scope>NUCLEOTIDE SEQUENCE</scope>
    <source>
        <strain evidence="2">CBS 116435</strain>
    </source>
</reference>
<keyword evidence="3" id="KW-1185">Reference proteome</keyword>
<dbReference type="GO" id="GO:0006513">
    <property type="term" value="P:protein monoubiquitination"/>
    <property type="evidence" value="ECO:0007669"/>
    <property type="project" value="TreeGrafter"/>
</dbReference>